<keyword evidence="8" id="KW-1185">Reference proteome</keyword>
<protein>
    <recommendedName>
        <fullName evidence="2">adenosylhomocysteine nucleosidase</fullName>
        <ecNumber evidence="2">3.2.2.9</ecNumber>
    </recommendedName>
</protein>
<dbReference type="OrthoDB" id="9792278at2"/>
<gene>
    <name evidence="7" type="ORF">CBF28_05610</name>
</gene>
<evidence type="ECO:0000256" key="2">
    <source>
        <dbReference type="ARBA" id="ARBA00011974"/>
    </source>
</evidence>
<dbReference type="InterPro" id="IPR010049">
    <property type="entry name" value="MTA_SAH_Nsdase"/>
</dbReference>
<dbReference type="CDD" id="cd09008">
    <property type="entry name" value="MTAN"/>
    <property type="match status" value="1"/>
</dbReference>
<dbReference type="UniPathway" id="UPA00904">
    <property type="reaction ID" value="UER00871"/>
</dbReference>
<sequence>MVKDMKLGIVSAMPIEIEYVLSKCKEVKEIQLKRNIYYQGNYNNHELIIVASGVGKTNASIYTQIMVDHFKPDGIINIGVGGGLSDSLEPFDVVLGKSFSYHDVRVKQMKNMFPFRTAFKGDSHLVTIFAEHFDDDKQGKIVSGESFIGSSQDKKEIIKTYHPLIVDMETSSIAHCCFVNDIPFISLNAVTDLADDEAGTTYYKNDKEAADYAGEKLLSILEIEKERLI</sequence>
<evidence type="ECO:0000256" key="3">
    <source>
        <dbReference type="ARBA" id="ARBA00022605"/>
    </source>
</evidence>
<evidence type="ECO:0000256" key="4">
    <source>
        <dbReference type="ARBA" id="ARBA00022801"/>
    </source>
</evidence>
<dbReference type="GO" id="GO:0009164">
    <property type="term" value="P:nucleoside catabolic process"/>
    <property type="evidence" value="ECO:0007669"/>
    <property type="project" value="InterPro"/>
</dbReference>
<dbReference type="Pfam" id="PF01048">
    <property type="entry name" value="PNP_UDP_1"/>
    <property type="match status" value="1"/>
</dbReference>
<comment type="pathway">
    <text evidence="1">Amino-acid biosynthesis; L-methionine biosynthesis via salvage pathway; S-methyl-5-thio-alpha-D-ribose 1-phosphate from S-methyl-5'-thioadenosine (hydrolase route): step 1/2.</text>
</comment>
<comment type="caution">
    <text evidence="7">The sequence shown here is derived from an EMBL/GenBank/DDBJ whole genome shotgun (WGS) entry which is preliminary data.</text>
</comment>
<keyword evidence="3" id="KW-0028">Amino-acid biosynthesis</keyword>
<dbReference type="GO" id="GO:0005829">
    <property type="term" value="C:cytosol"/>
    <property type="evidence" value="ECO:0007669"/>
    <property type="project" value="TreeGrafter"/>
</dbReference>
<dbReference type="SUPFAM" id="SSF53167">
    <property type="entry name" value="Purine and uridine phosphorylases"/>
    <property type="match status" value="1"/>
</dbReference>
<dbReference type="AlphaFoldDB" id="A0A430B6G4"/>
<keyword evidence="5" id="KW-0486">Methionine biosynthesis</keyword>
<reference evidence="7 8" key="1">
    <citation type="submission" date="2017-05" db="EMBL/GenBank/DDBJ databases">
        <title>Vagococcus spp. assemblies.</title>
        <authorList>
            <person name="Gulvik C.A."/>
        </authorList>
    </citation>
    <scope>NUCLEOTIDE SEQUENCE [LARGE SCALE GENOMIC DNA]</scope>
    <source>
        <strain evidence="7 8">SS1714</strain>
    </source>
</reference>
<dbReference type="GO" id="GO:0019509">
    <property type="term" value="P:L-methionine salvage from methylthioadenosine"/>
    <property type="evidence" value="ECO:0007669"/>
    <property type="project" value="UniProtKB-UniPathway"/>
</dbReference>
<dbReference type="EC" id="3.2.2.9" evidence="2"/>
<dbReference type="NCBIfam" id="TIGR01704">
    <property type="entry name" value="MTA_SAH-Nsdase"/>
    <property type="match status" value="1"/>
</dbReference>
<dbReference type="InterPro" id="IPR000845">
    <property type="entry name" value="Nucleoside_phosphorylase_d"/>
</dbReference>
<dbReference type="GO" id="GO:0008782">
    <property type="term" value="F:adenosylhomocysteine nucleosidase activity"/>
    <property type="evidence" value="ECO:0007669"/>
    <property type="project" value="UniProtKB-EC"/>
</dbReference>
<dbReference type="PANTHER" id="PTHR46832:SF1">
    <property type="entry name" value="5'-METHYLTHIOADENOSINE_S-ADENOSYLHOMOCYSTEINE NUCLEOSIDASE"/>
    <property type="match status" value="1"/>
</dbReference>
<accession>A0A430B6G4</accession>
<evidence type="ECO:0000313" key="7">
    <source>
        <dbReference type="EMBL" id="RSU15910.1"/>
    </source>
</evidence>
<dbReference type="InterPro" id="IPR035994">
    <property type="entry name" value="Nucleoside_phosphorylase_sf"/>
</dbReference>
<evidence type="ECO:0000313" key="8">
    <source>
        <dbReference type="Proteomes" id="UP000288028"/>
    </source>
</evidence>
<organism evidence="7 8">
    <name type="scientific">Vagococcus carniphilus</name>
    <dbReference type="NCBI Taxonomy" id="218144"/>
    <lineage>
        <taxon>Bacteria</taxon>
        <taxon>Bacillati</taxon>
        <taxon>Bacillota</taxon>
        <taxon>Bacilli</taxon>
        <taxon>Lactobacillales</taxon>
        <taxon>Enterococcaceae</taxon>
        <taxon>Vagococcus</taxon>
    </lineage>
</organism>
<evidence type="ECO:0000259" key="6">
    <source>
        <dbReference type="Pfam" id="PF01048"/>
    </source>
</evidence>
<dbReference type="PANTHER" id="PTHR46832">
    <property type="entry name" value="5'-METHYLTHIOADENOSINE/S-ADENOSYLHOMOCYSTEINE NUCLEOSIDASE"/>
    <property type="match status" value="1"/>
</dbReference>
<evidence type="ECO:0000256" key="5">
    <source>
        <dbReference type="ARBA" id="ARBA00023167"/>
    </source>
</evidence>
<dbReference type="Gene3D" id="3.40.50.1580">
    <property type="entry name" value="Nucleoside phosphorylase domain"/>
    <property type="match status" value="1"/>
</dbReference>
<dbReference type="GO" id="GO:0019284">
    <property type="term" value="P:L-methionine salvage from S-adenosylmethionine"/>
    <property type="evidence" value="ECO:0007669"/>
    <property type="project" value="TreeGrafter"/>
</dbReference>
<feature type="domain" description="Nucleoside phosphorylase" evidence="6">
    <location>
        <begin position="6"/>
        <end position="221"/>
    </location>
</feature>
<dbReference type="GO" id="GO:0008930">
    <property type="term" value="F:methylthioadenosine nucleosidase activity"/>
    <property type="evidence" value="ECO:0007669"/>
    <property type="project" value="InterPro"/>
</dbReference>
<proteinExistence type="predicted"/>
<dbReference type="Proteomes" id="UP000288028">
    <property type="component" value="Unassembled WGS sequence"/>
</dbReference>
<name>A0A430B6G4_9ENTE</name>
<keyword evidence="4" id="KW-0378">Hydrolase</keyword>
<evidence type="ECO:0000256" key="1">
    <source>
        <dbReference type="ARBA" id="ARBA00004945"/>
    </source>
</evidence>
<dbReference type="EMBL" id="NGKB01000004">
    <property type="protein sequence ID" value="RSU15910.1"/>
    <property type="molecule type" value="Genomic_DNA"/>
</dbReference>